<feature type="binding site" evidence="1">
    <location>
        <position position="301"/>
    </location>
    <ligand>
        <name>substrate</name>
    </ligand>
</feature>
<keyword evidence="1" id="KW-0823">Tryptophan catabolism</keyword>
<dbReference type="Pfam" id="PF03301">
    <property type="entry name" value="Trp_dioxygenase"/>
    <property type="match status" value="1"/>
</dbReference>
<evidence type="ECO:0000313" key="2">
    <source>
        <dbReference type="EMBL" id="MDA3615666.1"/>
    </source>
</evidence>
<keyword evidence="1" id="KW-0349">Heme</keyword>
<organism evidence="2 3">
    <name type="scientific">Polluticaenibacter yanchengensis</name>
    <dbReference type="NCBI Taxonomy" id="3014562"/>
    <lineage>
        <taxon>Bacteria</taxon>
        <taxon>Pseudomonadati</taxon>
        <taxon>Bacteroidota</taxon>
        <taxon>Chitinophagia</taxon>
        <taxon>Chitinophagales</taxon>
        <taxon>Chitinophagaceae</taxon>
        <taxon>Polluticaenibacter</taxon>
    </lineage>
</organism>
<name>A0ABT4ULC9_9BACT</name>
<keyword evidence="3" id="KW-1185">Reference proteome</keyword>
<dbReference type="Gene3D" id="1.20.58.480">
    <property type="match status" value="1"/>
</dbReference>
<dbReference type="RefSeq" id="WP_407031992.1">
    <property type="nucleotide sequence ID" value="NZ_JAQGEF010000015.1"/>
</dbReference>
<accession>A0ABT4ULC9</accession>
<proteinExistence type="inferred from homology"/>
<dbReference type="HAMAP" id="MF_01972">
    <property type="entry name" value="T23O"/>
    <property type="match status" value="1"/>
</dbReference>
<feature type="binding site" evidence="1">
    <location>
        <position position="111"/>
    </location>
    <ligand>
        <name>substrate</name>
    </ligand>
</feature>
<dbReference type="EC" id="1.13.11.11" evidence="1"/>
<dbReference type="SUPFAM" id="SSF140959">
    <property type="entry name" value="Indolic compounds 2,3-dioxygenase-like"/>
    <property type="match status" value="1"/>
</dbReference>
<feature type="binding site" description="axial binding residue" evidence="1">
    <location>
        <position position="287"/>
    </location>
    <ligand>
        <name>heme</name>
        <dbReference type="ChEBI" id="CHEBI:30413"/>
    </ligand>
    <ligandPart>
        <name>Fe</name>
        <dbReference type="ChEBI" id="CHEBI:18248"/>
    </ligandPart>
</feature>
<comment type="cofactor">
    <cofactor evidence="1">
        <name>heme</name>
        <dbReference type="ChEBI" id="CHEBI:30413"/>
    </cofactor>
    <text evidence="1">Binds 1 heme group per subunit.</text>
</comment>
<comment type="pathway">
    <text evidence="1">Amino-acid degradation; L-tryptophan degradation via kynurenine pathway; L-kynurenine from L-tryptophan: step 1/2.</text>
</comment>
<keyword evidence="1" id="KW-0223">Dioxygenase</keyword>
<dbReference type="InterPro" id="IPR004981">
    <property type="entry name" value="Trp_2_3_dOase"/>
</dbReference>
<evidence type="ECO:0000256" key="1">
    <source>
        <dbReference type="HAMAP-Rule" id="MF_01972"/>
    </source>
</evidence>
<comment type="caution">
    <text evidence="2">The sequence shown here is derived from an EMBL/GenBank/DDBJ whole genome shotgun (WGS) entry which is preliminary data.</text>
</comment>
<keyword evidence="1" id="KW-0408">Iron</keyword>
<reference evidence="2 3" key="1">
    <citation type="submission" date="2022-12" db="EMBL/GenBank/DDBJ databases">
        <title>Chitinophagaceae gen. sp. nov., a new member of the family Chitinophagaceae, isolated from soil in a chemical factory.</title>
        <authorList>
            <person name="Ke Z."/>
        </authorList>
    </citation>
    <scope>NUCLEOTIDE SEQUENCE [LARGE SCALE GENOMIC DNA]</scope>
    <source>
        <strain evidence="2 3">LY-5</strain>
    </source>
</reference>
<comment type="subunit">
    <text evidence="1">Homotetramer.</text>
</comment>
<dbReference type="EMBL" id="JAQGEF010000015">
    <property type="protein sequence ID" value="MDA3615666.1"/>
    <property type="molecule type" value="Genomic_DNA"/>
</dbReference>
<comment type="caution">
    <text evidence="1">Lacks conserved residue(s) required for the propagation of feature annotation.</text>
</comment>
<sequence length="355" mass="41282">MSAPQYYPDYLELDKILDAQHPVSYMEGNEPAHDEMLFIIIHQAYELWFKQILFEVDSIIGIMSKGSINDNSPHLQTITHRINRINTILRLLVQQMDVMETMTPMDFLDFRDLLRPASGFQSWQFKLLEAKLGLKYEQRFGKQYYTSVLKPEYTKLIKDAEASPSLLELINTWLERFPLFNQAEKWEGFETEHELTDEDAFIKTYRDKLKESLAESELDNLKAFDSFIGFDNTESSSEEVNLLSPKARKAALFIMIYRGYPMLQLPFQILQSLLDTDNLMSSWRYRHINMVRKTIGHRVGTGGSTGKVYLKGAADAHFIFREVAQLTSFLIERKHLPKLPAKIEETLGFRPFTNA</sequence>
<comment type="catalytic activity">
    <reaction evidence="1">
        <text>L-tryptophan + O2 = N-formyl-L-kynurenine</text>
        <dbReference type="Rhea" id="RHEA:24536"/>
        <dbReference type="ChEBI" id="CHEBI:15379"/>
        <dbReference type="ChEBI" id="CHEBI:57912"/>
        <dbReference type="ChEBI" id="CHEBI:58629"/>
        <dbReference type="EC" id="1.13.11.11"/>
    </reaction>
</comment>
<dbReference type="Gene3D" id="1.10.287.3810">
    <property type="match status" value="1"/>
</dbReference>
<comment type="similarity">
    <text evidence="1">Belongs to the tryptophan 2,3-dioxygenase family.</text>
</comment>
<comment type="function">
    <text evidence="1">Heme-dependent dioxygenase that catalyzes the oxidative cleavage of the L-tryptophan (L-Trp) pyrrole ring and converts L-tryptophan to N-formyl-L-kynurenine. Catalyzes the oxidative cleavage of the indole moiety.</text>
</comment>
<keyword evidence="1" id="KW-0560">Oxidoreductase</keyword>
<dbReference type="InterPro" id="IPR037217">
    <property type="entry name" value="Trp/Indoleamine_2_3_dOase-like"/>
</dbReference>
<protein>
    <recommendedName>
        <fullName evidence="1">Tryptophan 2,3-dioxygenase</fullName>
        <shortName evidence="1">TDO</shortName>
        <ecNumber evidence="1">1.13.11.11</ecNumber>
    </recommendedName>
    <alternativeName>
        <fullName evidence="1">Tryptamin 2,3-dioxygenase</fullName>
    </alternativeName>
    <alternativeName>
        <fullName evidence="1">Tryptophan oxygenase</fullName>
        <shortName evidence="1">TO</shortName>
        <shortName evidence="1">TRPO</shortName>
    </alternativeName>
    <alternativeName>
        <fullName evidence="1">Tryptophan pyrrolase</fullName>
    </alternativeName>
    <alternativeName>
        <fullName evidence="1">Tryptophanase</fullName>
    </alternativeName>
</protein>
<gene>
    <name evidence="1" type="primary">kynA</name>
    <name evidence="2" type="ORF">O3P16_12665</name>
</gene>
<keyword evidence="1" id="KW-0479">Metal-binding</keyword>
<feature type="binding site" evidence="1">
    <location>
        <begin position="38"/>
        <end position="42"/>
    </location>
    <ligand>
        <name>substrate</name>
    </ligand>
</feature>
<evidence type="ECO:0000313" key="3">
    <source>
        <dbReference type="Proteomes" id="UP001210231"/>
    </source>
</evidence>
<dbReference type="Proteomes" id="UP001210231">
    <property type="component" value="Unassembled WGS sequence"/>
</dbReference>
<dbReference type="PANTHER" id="PTHR10138">
    <property type="entry name" value="TRYPTOPHAN 2,3-DIOXYGENASE"/>
    <property type="match status" value="1"/>
</dbReference>
<dbReference type="PANTHER" id="PTHR10138:SF0">
    <property type="entry name" value="TRYPTOPHAN 2,3-DIOXYGENASE"/>
    <property type="match status" value="1"/>
</dbReference>